<feature type="region of interest" description="Disordered" evidence="4">
    <location>
        <begin position="1"/>
        <end position="81"/>
    </location>
</feature>
<dbReference type="GO" id="GO:0016787">
    <property type="term" value="F:hydrolase activity"/>
    <property type="evidence" value="ECO:0007669"/>
    <property type="project" value="UniProtKB-KW"/>
</dbReference>
<evidence type="ECO:0000256" key="3">
    <source>
        <dbReference type="ARBA" id="ARBA00022801"/>
    </source>
</evidence>
<accession>A0A6P6RZI2</accession>
<keyword evidence="3" id="KW-0378">Hydrolase</keyword>
<feature type="region of interest" description="Disordered" evidence="4">
    <location>
        <begin position="227"/>
        <end position="272"/>
    </location>
</feature>
<name>A0A6P6RZI2_9EIME</name>
<sequence>MDLPNATNAGNQADLSGTGAHDELKEGSSPQPSWAERASRAAKLPVASEKKKSREGETTSCIPPTAPNAALPKAPPPSIPAFARATKERPVIVLDAGALIRVEALDKYRHKCAFVTTMAAAQEVRDAMSRQRVGERLLDIHTLQPSASDEAWAEKFADMTGDLPFLSKTDLGLIALTYMLQRATGQTERLKIRPPALEFFSEAELQHSLESNGDSTHVWTLQRGCVSATSPARTPPSVDASSLEDSTRTLEGETPESESAYKSNSTAEDDMDMEEGWVTEEVLRDHLGLVALDDCPDGVEGREGGEQGDAEALSKAFNGLELAAHLQEVEDLVCCMTTDFSMQNVLLQMGLGVLSADGRTIRTVKLWALLCRACGHLDRKTKLLFCSKCGHYTLERAPLYFDQKSRKVYVFDGRKRFSKRGQVYSIPKETGGKHSRPIILAADQLLMGGVDRELRHKEKIWKKDVESKNPFSPNYCLEAQSWHLRAFTASGRAAASAPPKVIVGLGPGNPNSNRWMKNRNRQRK</sequence>
<keyword evidence="7" id="KW-1185">Reference proteome</keyword>
<evidence type="ECO:0000313" key="7">
    <source>
        <dbReference type="Proteomes" id="UP000515125"/>
    </source>
</evidence>
<dbReference type="PANTHER" id="PTHR12814:SF2">
    <property type="entry name" value="RNA-BINDING PROTEIN NOB1"/>
    <property type="match status" value="1"/>
</dbReference>
<protein>
    <submittedName>
        <fullName evidence="8">20S-pre-rRNA D-site endonuclease nob1</fullName>
    </submittedName>
</protein>
<feature type="compositionally biased region" description="Polar residues" evidence="4">
    <location>
        <begin position="1"/>
        <end position="15"/>
    </location>
</feature>
<dbReference type="InterPro" id="IPR036283">
    <property type="entry name" value="NOB1_Zf-like_sf"/>
</dbReference>
<dbReference type="GO" id="GO:0030688">
    <property type="term" value="C:preribosome, small subunit precursor"/>
    <property type="evidence" value="ECO:0007669"/>
    <property type="project" value="TreeGrafter"/>
</dbReference>
<dbReference type="Pfam" id="PF17146">
    <property type="entry name" value="PIN_6"/>
    <property type="match status" value="1"/>
</dbReference>
<dbReference type="Gene3D" id="6.20.210.10">
    <property type="entry name" value="Nin one binding (NOB1), Zn-ribbon-like"/>
    <property type="match status" value="1"/>
</dbReference>
<keyword evidence="1" id="KW-0540">Nuclease</keyword>
<dbReference type="GeneID" id="34621952"/>
<feature type="domain" description="Nin one binding (NOB1) Zn-ribbon-like" evidence="5">
    <location>
        <begin position="361"/>
        <end position="432"/>
    </location>
</feature>
<evidence type="ECO:0000256" key="1">
    <source>
        <dbReference type="ARBA" id="ARBA00022722"/>
    </source>
</evidence>
<dbReference type="OrthoDB" id="446759at2759"/>
<dbReference type="PANTHER" id="PTHR12814">
    <property type="entry name" value="RNA-BINDING PROTEIN NOB1"/>
    <property type="match status" value="1"/>
</dbReference>
<feature type="domain" description="Ribonuclease PIN" evidence="6">
    <location>
        <begin position="92"/>
        <end position="180"/>
    </location>
</feature>
<keyword evidence="2" id="KW-0479">Metal-binding</keyword>
<evidence type="ECO:0000259" key="6">
    <source>
        <dbReference type="Pfam" id="PF17146"/>
    </source>
</evidence>
<evidence type="ECO:0000259" key="5">
    <source>
        <dbReference type="Pfam" id="PF08772"/>
    </source>
</evidence>
<dbReference type="AlphaFoldDB" id="A0A6P6RZI2"/>
<dbReference type="InterPro" id="IPR033411">
    <property type="entry name" value="Ribonuclease_PIN"/>
</dbReference>
<dbReference type="Pfam" id="PF08772">
    <property type="entry name" value="Zn_ribbon_NOB1"/>
    <property type="match status" value="1"/>
</dbReference>
<dbReference type="RefSeq" id="XP_026192939.1">
    <property type="nucleotide sequence ID" value="XM_026337154.1"/>
</dbReference>
<reference evidence="8" key="1">
    <citation type="submission" date="2025-08" db="UniProtKB">
        <authorList>
            <consortium name="RefSeq"/>
        </authorList>
    </citation>
    <scope>IDENTIFICATION</scope>
</reference>
<feature type="region of interest" description="Disordered" evidence="4">
    <location>
        <begin position="501"/>
        <end position="524"/>
    </location>
</feature>
<dbReference type="InterPro" id="IPR039907">
    <property type="entry name" value="NOB1"/>
</dbReference>
<gene>
    <name evidence="8" type="primary">LOC34621952</name>
</gene>
<feature type="compositionally biased region" description="Basic and acidic residues" evidence="4">
    <location>
        <begin position="48"/>
        <end position="57"/>
    </location>
</feature>
<organism evidence="7 8">
    <name type="scientific">Cyclospora cayetanensis</name>
    <dbReference type="NCBI Taxonomy" id="88456"/>
    <lineage>
        <taxon>Eukaryota</taxon>
        <taxon>Sar</taxon>
        <taxon>Alveolata</taxon>
        <taxon>Apicomplexa</taxon>
        <taxon>Conoidasida</taxon>
        <taxon>Coccidia</taxon>
        <taxon>Eucoccidiorida</taxon>
        <taxon>Eimeriorina</taxon>
        <taxon>Eimeriidae</taxon>
        <taxon>Cyclospora</taxon>
    </lineage>
</organism>
<dbReference type="InterPro" id="IPR014881">
    <property type="entry name" value="NOB1_Zn-bd"/>
</dbReference>
<dbReference type="GO" id="GO:0046872">
    <property type="term" value="F:metal ion binding"/>
    <property type="evidence" value="ECO:0007669"/>
    <property type="project" value="UniProtKB-KW"/>
</dbReference>
<evidence type="ECO:0000256" key="2">
    <source>
        <dbReference type="ARBA" id="ARBA00022723"/>
    </source>
</evidence>
<dbReference type="SUPFAM" id="SSF144206">
    <property type="entry name" value="NOB1 zinc finger-like"/>
    <property type="match status" value="1"/>
</dbReference>
<dbReference type="GO" id="GO:0030490">
    <property type="term" value="P:maturation of SSU-rRNA"/>
    <property type="evidence" value="ECO:0007669"/>
    <property type="project" value="TreeGrafter"/>
</dbReference>
<evidence type="ECO:0000313" key="8">
    <source>
        <dbReference type="RefSeq" id="XP_026192939.1"/>
    </source>
</evidence>
<proteinExistence type="predicted"/>
<dbReference type="Proteomes" id="UP000515125">
    <property type="component" value="Unplaced"/>
</dbReference>
<dbReference type="Gene3D" id="3.40.50.1010">
    <property type="entry name" value="5'-nuclease"/>
    <property type="match status" value="1"/>
</dbReference>
<evidence type="ECO:0000256" key="4">
    <source>
        <dbReference type="SAM" id="MobiDB-lite"/>
    </source>
</evidence>
<dbReference type="GO" id="GO:0004521">
    <property type="term" value="F:RNA endonuclease activity"/>
    <property type="evidence" value="ECO:0007669"/>
    <property type="project" value="TreeGrafter"/>
</dbReference>
<keyword evidence="8" id="KW-0255">Endonuclease</keyword>